<dbReference type="InterPro" id="IPR023299">
    <property type="entry name" value="ATPase_P-typ_cyto_dom_N"/>
</dbReference>
<dbReference type="Pfam" id="PF00702">
    <property type="entry name" value="Hydrolase"/>
    <property type="match status" value="1"/>
</dbReference>
<name>A0ABT9NFV1_9ACTO</name>
<feature type="transmembrane region" description="Helical" evidence="7">
    <location>
        <begin position="638"/>
        <end position="656"/>
    </location>
</feature>
<dbReference type="InterPro" id="IPR001757">
    <property type="entry name" value="P_typ_ATPase"/>
</dbReference>
<dbReference type="PANTHER" id="PTHR42861">
    <property type="entry name" value="CALCIUM-TRANSPORTING ATPASE"/>
    <property type="match status" value="1"/>
</dbReference>
<reference evidence="9 10" key="1">
    <citation type="submission" date="2023-07" db="EMBL/GenBank/DDBJ databases">
        <title>Sequencing the genomes of 1000 actinobacteria strains.</title>
        <authorList>
            <person name="Klenk H.-P."/>
        </authorList>
    </citation>
    <scope>NUCLEOTIDE SEQUENCE [LARGE SCALE GENOMIC DNA]</scope>
    <source>
        <strain evidence="9 10">DSM 17163</strain>
    </source>
</reference>
<evidence type="ECO:0000256" key="1">
    <source>
        <dbReference type="ARBA" id="ARBA00004651"/>
    </source>
</evidence>
<evidence type="ECO:0000313" key="10">
    <source>
        <dbReference type="Proteomes" id="UP001243212"/>
    </source>
</evidence>
<dbReference type="EMBL" id="JAUSQX010000001">
    <property type="protein sequence ID" value="MDP9806271.1"/>
    <property type="molecule type" value="Genomic_DNA"/>
</dbReference>
<comment type="caution">
    <text evidence="9">The sequence shown here is derived from an EMBL/GenBank/DDBJ whole genome shotgun (WGS) entry which is preliminary data.</text>
</comment>
<dbReference type="SUPFAM" id="SSF81653">
    <property type="entry name" value="Calcium ATPase, transduction domain A"/>
    <property type="match status" value="1"/>
</dbReference>
<feature type="region of interest" description="Disordered" evidence="6">
    <location>
        <begin position="800"/>
        <end position="838"/>
    </location>
</feature>
<dbReference type="PROSITE" id="PS00154">
    <property type="entry name" value="ATPASE_E1_E2"/>
    <property type="match status" value="1"/>
</dbReference>
<dbReference type="SFLD" id="SFLDS00003">
    <property type="entry name" value="Haloacid_Dehalogenase"/>
    <property type="match status" value="1"/>
</dbReference>
<gene>
    <name evidence="9" type="ORF">J2S70_000853</name>
</gene>
<dbReference type="SUPFAM" id="SSF56784">
    <property type="entry name" value="HAD-like"/>
    <property type="match status" value="1"/>
</dbReference>
<feature type="transmembrane region" description="Helical" evidence="7">
    <location>
        <begin position="763"/>
        <end position="784"/>
    </location>
</feature>
<dbReference type="SFLD" id="SFLDG00002">
    <property type="entry name" value="C1.7:_P-type_atpase_like"/>
    <property type="match status" value="1"/>
</dbReference>
<feature type="domain" description="P-type ATPase A" evidence="8">
    <location>
        <begin position="110"/>
        <end position="204"/>
    </location>
</feature>
<keyword evidence="4 7" id="KW-1133">Transmembrane helix</keyword>
<dbReference type="RefSeq" id="WP_307682503.1">
    <property type="nucleotide sequence ID" value="NZ_JAUSQX010000001.1"/>
</dbReference>
<feature type="transmembrane region" description="Helical" evidence="7">
    <location>
        <begin position="668"/>
        <end position="693"/>
    </location>
</feature>
<dbReference type="PRINTS" id="PR00119">
    <property type="entry name" value="CATATPASE"/>
</dbReference>
<feature type="transmembrane region" description="Helical" evidence="7">
    <location>
        <begin position="613"/>
        <end position="632"/>
    </location>
</feature>
<comment type="subcellular location">
    <subcellularLocation>
        <location evidence="1">Cell membrane</location>
        <topology evidence="1">Multi-pass membrane protein</topology>
    </subcellularLocation>
</comment>
<evidence type="ECO:0000256" key="3">
    <source>
        <dbReference type="ARBA" id="ARBA00022967"/>
    </source>
</evidence>
<keyword evidence="10" id="KW-1185">Reference proteome</keyword>
<evidence type="ECO:0000259" key="8">
    <source>
        <dbReference type="Pfam" id="PF00122"/>
    </source>
</evidence>
<dbReference type="InterPro" id="IPR023214">
    <property type="entry name" value="HAD_sf"/>
</dbReference>
<keyword evidence="3" id="KW-1278">Translocase</keyword>
<dbReference type="InterPro" id="IPR008250">
    <property type="entry name" value="ATPase_P-typ_transduc_dom_A_sf"/>
</dbReference>
<evidence type="ECO:0000256" key="6">
    <source>
        <dbReference type="SAM" id="MobiDB-lite"/>
    </source>
</evidence>
<feature type="transmembrane region" description="Helical" evidence="7">
    <location>
        <begin position="222"/>
        <end position="242"/>
    </location>
</feature>
<dbReference type="InterPro" id="IPR018303">
    <property type="entry name" value="ATPase_P-typ_P_site"/>
</dbReference>
<organism evidence="9 10">
    <name type="scientific">Trueperella bonasi</name>
    <dbReference type="NCBI Taxonomy" id="312286"/>
    <lineage>
        <taxon>Bacteria</taxon>
        <taxon>Bacillati</taxon>
        <taxon>Actinomycetota</taxon>
        <taxon>Actinomycetes</taxon>
        <taxon>Actinomycetales</taxon>
        <taxon>Actinomycetaceae</taxon>
        <taxon>Trueperella</taxon>
    </lineage>
</organism>
<dbReference type="Pfam" id="PF00122">
    <property type="entry name" value="E1-E2_ATPase"/>
    <property type="match status" value="1"/>
</dbReference>
<dbReference type="SUPFAM" id="SSF81665">
    <property type="entry name" value="Calcium ATPase, transmembrane domain M"/>
    <property type="match status" value="1"/>
</dbReference>
<dbReference type="Gene3D" id="3.40.50.1000">
    <property type="entry name" value="HAD superfamily/HAD-like"/>
    <property type="match status" value="1"/>
</dbReference>
<feature type="transmembrane region" description="Helical" evidence="7">
    <location>
        <begin position="705"/>
        <end position="723"/>
    </location>
</feature>
<protein>
    <submittedName>
        <fullName evidence="9">Cation-transporting ATPase E</fullName>
        <ecNumber evidence="9">3.6.3.-</ecNumber>
    </submittedName>
</protein>
<evidence type="ECO:0000256" key="4">
    <source>
        <dbReference type="ARBA" id="ARBA00022989"/>
    </source>
</evidence>
<dbReference type="Gene3D" id="2.70.150.10">
    <property type="entry name" value="Calcium-transporting ATPase, cytoplasmic transduction domain A"/>
    <property type="match status" value="1"/>
</dbReference>
<accession>A0ABT9NFV1</accession>
<dbReference type="Gene3D" id="1.20.1110.10">
    <property type="entry name" value="Calcium-transporting ATPase, transmembrane domain"/>
    <property type="match status" value="1"/>
</dbReference>
<proteinExistence type="predicted"/>
<feature type="transmembrane region" description="Helical" evidence="7">
    <location>
        <begin position="730"/>
        <end position="748"/>
    </location>
</feature>
<keyword evidence="5 7" id="KW-0472">Membrane</keyword>
<evidence type="ECO:0000313" key="9">
    <source>
        <dbReference type="EMBL" id="MDP9806271.1"/>
    </source>
</evidence>
<dbReference type="GO" id="GO:0016787">
    <property type="term" value="F:hydrolase activity"/>
    <property type="evidence" value="ECO:0007669"/>
    <property type="project" value="UniProtKB-KW"/>
</dbReference>
<dbReference type="InterPro" id="IPR036412">
    <property type="entry name" value="HAD-like_sf"/>
</dbReference>
<evidence type="ECO:0000256" key="2">
    <source>
        <dbReference type="ARBA" id="ARBA00022692"/>
    </source>
</evidence>
<feature type="transmembrane region" description="Helical" evidence="7">
    <location>
        <begin position="57"/>
        <end position="90"/>
    </location>
</feature>
<keyword evidence="9" id="KW-0378">Hydrolase</keyword>
<dbReference type="InterPro" id="IPR044492">
    <property type="entry name" value="P_typ_ATPase_HD_dom"/>
</dbReference>
<dbReference type="EC" id="3.6.3.-" evidence="9"/>
<feature type="compositionally biased region" description="Polar residues" evidence="6">
    <location>
        <begin position="824"/>
        <end position="838"/>
    </location>
</feature>
<dbReference type="SFLD" id="SFLDF00027">
    <property type="entry name" value="p-type_atpase"/>
    <property type="match status" value="1"/>
</dbReference>
<sequence>MAEQTTERVHEPAVDFGLTSAEVEERRRDGRANELPPRTGKSVGKIVRQNMFTRINAILAVLFAMVLATGSIINGAFGLLIIVNSGIGIIQELRAKRTLESLTIVGEEHPRVWRDGQLVELTQEELVLDDVVRLGAGNQVVVDGVVETSEYLSVDESNLTGESDAVRKEPGDEIMSGSYVVSGSGDYRVTKVGADSYAARLAQEASRFSLAHSQLQAGINKILKYITWVLIPVGILTVISAVRGGTTDWRAVVLEITGALVPMVPEGLVLITSTAFALGVIRLGKRTCLVQELPAIEGLARVDVVCADKTGTLTENTLEFSDIVLVEGCTETIEECEDVLAHLLATDPDPNSTAAAIIERFPLEGEQWEVGPRQPFTSATKWSGATFINDDGTVSSWIMGAPDVLAGDHEAGRMAEEIGASGRRVLLLAHSPEPVDAPGAPVDVRPMALLVLDQKIRPDARDTLEYFAEQGVEVKVISGDNAASVGAVTQRLGIEAGQAVDARHIDESAFAQTIENNRVFGRVRPDQKQDMVKALQGNGHTVAMTGDGVNDVLALKDADIGVAMGSGSAATRAVAKIVLLDNRFATLPYVVAEGRRVIGNIERVANLFLTKTIYSAMLAILVILAAVPFPFVPIHVTITGWFTIGIPAFLLALPPNNNRARPHFVPRVLQFAIPAGVIVGASAFLTYMVVSGWDVPKEHTQESTAALLALIIPSSWVVATVARPLSPWKLLLFVLPLVGYGIIFMWSFTQELFFLDSSNTGMMMRATVIGLIAAACIEVLWWVLRSRSEYPTPLWKREPFFDRDVPDPASGGSVAVGAGHEPNNEAQEPTSKRPTTNG</sequence>
<evidence type="ECO:0000256" key="7">
    <source>
        <dbReference type="SAM" id="Phobius"/>
    </source>
</evidence>
<feature type="compositionally biased region" description="Low complexity" evidence="6">
    <location>
        <begin position="809"/>
        <end position="819"/>
    </location>
</feature>
<dbReference type="NCBIfam" id="TIGR01494">
    <property type="entry name" value="ATPase_P-type"/>
    <property type="match status" value="2"/>
</dbReference>
<evidence type="ECO:0000256" key="5">
    <source>
        <dbReference type="ARBA" id="ARBA00023136"/>
    </source>
</evidence>
<dbReference type="Gene3D" id="3.40.1110.10">
    <property type="entry name" value="Calcium-transporting ATPase, cytoplasmic domain N"/>
    <property type="match status" value="1"/>
</dbReference>
<keyword evidence="2 7" id="KW-0812">Transmembrane</keyword>
<dbReference type="InterPro" id="IPR023298">
    <property type="entry name" value="ATPase_P-typ_TM_dom_sf"/>
</dbReference>
<dbReference type="InterPro" id="IPR059000">
    <property type="entry name" value="ATPase_P-type_domA"/>
</dbReference>
<dbReference type="Proteomes" id="UP001243212">
    <property type="component" value="Unassembled WGS sequence"/>
</dbReference>
<feature type="transmembrane region" description="Helical" evidence="7">
    <location>
        <begin position="262"/>
        <end position="281"/>
    </location>
</feature>